<dbReference type="PANTHER" id="PTHR37299:SF1">
    <property type="entry name" value="STAGE 0 SPORULATION PROTEIN A HOMOLOG"/>
    <property type="match status" value="1"/>
</dbReference>
<dbReference type="SMART" id="SM00448">
    <property type="entry name" value="REC"/>
    <property type="match status" value="1"/>
</dbReference>
<dbReference type="InterPro" id="IPR007492">
    <property type="entry name" value="LytTR_DNA-bd_dom"/>
</dbReference>
<evidence type="ECO:0000259" key="2">
    <source>
        <dbReference type="PROSITE" id="PS50110"/>
    </source>
</evidence>
<protein>
    <submittedName>
        <fullName evidence="4">Response regulator transcription factor</fullName>
    </submittedName>
</protein>
<keyword evidence="5" id="KW-1185">Reference proteome</keyword>
<dbReference type="PROSITE" id="PS50110">
    <property type="entry name" value="RESPONSE_REGULATORY"/>
    <property type="match status" value="1"/>
</dbReference>
<dbReference type="Pfam" id="PF04397">
    <property type="entry name" value="LytTR"/>
    <property type="match status" value="1"/>
</dbReference>
<sequence length="280" mass="32095">MKILIIEDEEATARKLQRLLADVEPTATVVGQLGSVEESVAWLRTHDTSHPSAPDLILMDIELADGQSFEIFKQVDVNCPVIFTTAYDEFALKAFKVNSIDYLLKPIKETDLRGALTKLHSLKEVLTDKPNSVQTSLVNLLQQLAEQSVTGQFSAQLPFRNNSSERRSERDRFLVKQGQRLFSVPIHEVSYFFSRNKMTFLKSNDGHEWLIEYTMDELEHMLDSQRFFRLNRQVIAELQAIGQVNIYFNGKLKIALQPAFSEEVLVSREKAGEFKRWLGE</sequence>
<organism evidence="4 5">
    <name type="scientific">Spirosoma profusum</name>
    <dbReference type="NCBI Taxonomy" id="2771354"/>
    <lineage>
        <taxon>Bacteria</taxon>
        <taxon>Pseudomonadati</taxon>
        <taxon>Bacteroidota</taxon>
        <taxon>Cytophagia</taxon>
        <taxon>Cytophagales</taxon>
        <taxon>Cytophagaceae</taxon>
        <taxon>Spirosoma</taxon>
    </lineage>
</organism>
<feature type="modified residue" description="4-aspartylphosphate" evidence="1">
    <location>
        <position position="60"/>
    </location>
</feature>
<dbReference type="SUPFAM" id="SSF52172">
    <property type="entry name" value="CheY-like"/>
    <property type="match status" value="1"/>
</dbReference>
<gene>
    <name evidence="4" type="ORF">IC229_20720</name>
</gene>
<reference evidence="4" key="1">
    <citation type="submission" date="2020-09" db="EMBL/GenBank/DDBJ databases">
        <authorList>
            <person name="Kim M.K."/>
        </authorList>
    </citation>
    <scope>NUCLEOTIDE SEQUENCE</scope>
    <source>
        <strain evidence="4">BT702</strain>
    </source>
</reference>
<name>A0A926Y352_9BACT</name>
<dbReference type="Gene3D" id="3.40.50.2300">
    <property type="match status" value="1"/>
</dbReference>
<dbReference type="EMBL" id="JACWZY010000019">
    <property type="protein sequence ID" value="MBD2703083.1"/>
    <property type="molecule type" value="Genomic_DNA"/>
</dbReference>
<dbReference type="InterPro" id="IPR001789">
    <property type="entry name" value="Sig_transdc_resp-reg_receiver"/>
</dbReference>
<comment type="caution">
    <text evidence="4">The sequence shown here is derived from an EMBL/GenBank/DDBJ whole genome shotgun (WGS) entry which is preliminary data.</text>
</comment>
<dbReference type="GO" id="GO:0003677">
    <property type="term" value="F:DNA binding"/>
    <property type="evidence" value="ECO:0007669"/>
    <property type="project" value="InterPro"/>
</dbReference>
<dbReference type="Gene3D" id="2.40.50.1020">
    <property type="entry name" value="LytTr DNA-binding domain"/>
    <property type="match status" value="1"/>
</dbReference>
<evidence type="ECO:0000313" key="5">
    <source>
        <dbReference type="Proteomes" id="UP000598820"/>
    </source>
</evidence>
<evidence type="ECO:0000313" key="4">
    <source>
        <dbReference type="EMBL" id="MBD2703083.1"/>
    </source>
</evidence>
<dbReference type="GO" id="GO:0000156">
    <property type="term" value="F:phosphorelay response regulator activity"/>
    <property type="evidence" value="ECO:0007669"/>
    <property type="project" value="InterPro"/>
</dbReference>
<feature type="domain" description="HTH LytTR-type" evidence="3">
    <location>
        <begin position="173"/>
        <end position="280"/>
    </location>
</feature>
<dbReference type="Proteomes" id="UP000598820">
    <property type="component" value="Unassembled WGS sequence"/>
</dbReference>
<dbReference type="PANTHER" id="PTHR37299">
    <property type="entry name" value="TRANSCRIPTIONAL REGULATOR-RELATED"/>
    <property type="match status" value="1"/>
</dbReference>
<accession>A0A926Y352</accession>
<dbReference type="InterPro" id="IPR011006">
    <property type="entry name" value="CheY-like_superfamily"/>
</dbReference>
<dbReference type="SMART" id="SM00850">
    <property type="entry name" value="LytTR"/>
    <property type="match status" value="1"/>
</dbReference>
<keyword evidence="1" id="KW-0597">Phosphoprotein</keyword>
<dbReference type="Pfam" id="PF00072">
    <property type="entry name" value="Response_reg"/>
    <property type="match status" value="1"/>
</dbReference>
<evidence type="ECO:0000259" key="3">
    <source>
        <dbReference type="PROSITE" id="PS50930"/>
    </source>
</evidence>
<dbReference type="InterPro" id="IPR046947">
    <property type="entry name" value="LytR-like"/>
</dbReference>
<feature type="domain" description="Response regulatory" evidence="2">
    <location>
        <begin position="2"/>
        <end position="120"/>
    </location>
</feature>
<proteinExistence type="predicted"/>
<evidence type="ECO:0000256" key="1">
    <source>
        <dbReference type="PROSITE-ProRule" id="PRU00169"/>
    </source>
</evidence>
<dbReference type="PROSITE" id="PS50930">
    <property type="entry name" value="HTH_LYTTR"/>
    <property type="match status" value="1"/>
</dbReference>
<dbReference type="AlphaFoldDB" id="A0A926Y352"/>
<dbReference type="FunFam" id="3.40.50.2300:FF:000361">
    <property type="entry name" value="Two-component system response regulator"/>
    <property type="match status" value="1"/>
</dbReference>
<dbReference type="RefSeq" id="WP_190888930.1">
    <property type="nucleotide sequence ID" value="NZ_JACWZY010000019.1"/>
</dbReference>